<organism evidence="2 3">
    <name type="scientific">Anaeromyxobacter diazotrophicus</name>
    <dbReference type="NCBI Taxonomy" id="2590199"/>
    <lineage>
        <taxon>Bacteria</taxon>
        <taxon>Pseudomonadati</taxon>
        <taxon>Myxococcota</taxon>
        <taxon>Myxococcia</taxon>
        <taxon>Myxococcales</taxon>
        <taxon>Cystobacterineae</taxon>
        <taxon>Anaeromyxobacteraceae</taxon>
        <taxon>Anaeromyxobacter</taxon>
    </lineage>
</organism>
<feature type="compositionally biased region" description="Gly residues" evidence="1">
    <location>
        <begin position="55"/>
        <end position="64"/>
    </location>
</feature>
<reference evidence="3" key="1">
    <citation type="journal article" date="2020" name="Appl. Environ. Microbiol.">
        <title>Diazotrophic Anaeromyxobacter Isolates from Soils.</title>
        <authorList>
            <person name="Masuda Y."/>
            <person name="Yamanaka H."/>
            <person name="Xu Z.X."/>
            <person name="Shiratori Y."/>
            <person name="Aono T."/>
            <person name="Amachi S."/>
            <person name="Senoo K."/>
            <person name="Itoh H."/>
        </authorList>
    </citation>
    <scope>NUCLEOTIDE SEQUENCE [LARGE SCALE GENOMIC DNA]</scope>
    <source>
        <strain evidence="3">R267</strain>
    </source>
</reference>
<dbReference type="Proteomes" id="UP000503640">
    <property type="component" value="Unassembled WGS sequence"/>
</dbReference>
<evidence type="ECO:0000256" key="1">
    <source>
        <dbReference type="SAM" id="MobiDB-lite"/>
    </source>
</evidence>
<sequence>MTPASAASRASWQPSSPAPATAMSVTSLTAGIQSHPPHPDKVPRPGGPGHEPLAPGGGWGKMEA</sequence>
<proteinExistence type="predicted"/>
<dbReference type="AlphaFoldDB" id="A0A7I9VQX3"/>
<dbReference type="EMBL" id="BJTG01000009">
    <property type="protein sequence ID" value="GEJ58814.1"/>
    <property type="molecule type" value="Genomic_DNA"/>
</dbReference>
<accession>A0A7I9VQX3</accession>
<protein>
    <submittedName>
        <fullName evidence="2">Uncharacterized protein</fullName>
    </submittedName>
</protein>
<feature type="compositionally biased region" description="Polar residues" evidence="1">
    <location>
        <begin position="23"/>
        <end position="32"/>
    </location>
</feature>
<evidence type="ECO:0000313" key="3">
    <source>
        <dbReference type="Proteomes" id="UP000503640"/>
    </source>
</evidence>
<keyword evidence="3" id="KW-1185">Reference proteome</keyword>
<comment type="caution">
    <text evidence="2">The sequence shown here is derived from an EMBL/GenBank/DDBJ whole genome shotgun (WGS) entry which is preliminary data.</text>
</comment>
<name>A0A7I9VQX3_9BACT</name>
<evidence type="ECO:0000313" key="2">
    <source>
        <dbReference type="EMBL" id="GEJ58814.1"/>
    </source>
</evidence>
<gene>
    <name evidence="2" type="ORF">AMYX_35550</name>
</gene>
<feature type="region of interest" description="Disordered" evidence="1">
    <location>
        <begin position="1"/>
        <end position="64"/>
    </location>
</feature>